<dbReference type="OrthoDB" id="9179784at2"/>
<accession>D3RMD3</accession>
<dbReference type="KEGG" id="alv:Alvin_0226"/>
<dbReference type="InterPro" id="IPR027417">
    <property type="entry name" value="P-loop_NTPase"/>
</dbReference>
<feature type="coiled-coil region" evidence="1">
    <location>
        <begin position="282"/>
        <end position="337"/>
    </location>
</feature>
<gene>
    <name evidence="2" type="ordered locus">Alvin_0226</name>
</gene>
<evidence type="ECO:0000256" key="1">
    <source>
        <dbReference type="SAM" id="Coils"/>
    </source>
</evidence>
<proteinExistence type="predicted"/>
<sequence>MANFPPLKKIVVVFGSGRSGTSLLTQLLATMGLSISENLLGGHVENPDGFFEDIDLLELNKNIIAELGFSPFLPFPADWLEHNAATQFVKPARDLLEKKVTASKNTLVVKDPRFSVLLPFWAKIFKLLNIFPIYILSVRHPSATANSLVKQAPNAIFPALAELIWLSRTCDALWHVSGNCFIAHYEEILEQTEQFCTAIAHYLEDFGIEDITAHGLSDSKVVKERLNRSSALRNEAVNPLVSVLYSQLLKSRHGDFDKKALMSKVSECRRAMEGFKGWYLAAQQAQKKLGDSEIRLADLKSEVAKMRKDQFAMQQQLKAVQKENQRLEVMVAEVDKLSGALAGLSEYP</sequence>
<protein>
    <recommendedName>
        <fullName evidence="4">Sulfotransferase family protein</fullName>
    </recommendedName>
</protein>
<dbReference type="SUPFAM" id="SSF52540">
    <property type="entry name" value="P-loop containing nucleoside triphosphate hydrolases"/>
    <property type="match status" value="1"/>
</dbReference>
<dbReference type="STRING" id="572477.Alvin_0226"/>
<evidence type="ECO:0000313" key="2">
    <source>
        <dbReference type="EMBL" id="ADC61191.1"/>
    </source>
</evidence>
<dbReference type="Gene3D" id="3.40.50.300">
    <property type="entry name" value="P-loop containing nucleotide triphosphate hydrolases"/>
    <property type="match status" value="1"/>
</dbReference>
<dbReference type="EMBL" id="CP001896">
    <property type="protein sequence ID" value="ADC61191.1"/>
    <property type="molecule type" value="Genomic_DNA"/>
</dbReference>
<dbReference type="RefSeq" id="WP_012969467.1">
    <property type="nucleotide sequence ID" value="NC_013851.1"/>
</dbReference>
<reference evidence="2 3" key="1">
    <citation type="journal article" date="2011" name="Stand. Genomic Sci.">
        <title>Complete genome sequence of Allochromatium vinosum DSM 180(T).</title>
        <authorList>
            <person name="Weissgerber T."/>
            <person name="Zigann R."/>
            <person name="Bruce D."/>
            <person name="Chang Y.J."/>
            <person name="Detter J.C."/>
            <person name="Han C."/>
            <person name="Hauser L."/>
            <person name="Jeffries C.D."/>
            <person name="Land M."/>
            <person name="Munk A.C."/>
            <person name="Tapia R."/>
            <person name="Dahl C."/>
        </authorList>
    </citation>
    <scope>NUCLEOTIDE SEQUENCE [LARGE SCALE GENOMIC DNA]</scope>
    <source>
        <strain evidence="3">ATCC 17899 / DSM 180 / NBRC 103801 / NCIMB 10441 / D</strain>
    </source>
</reference>
<dbReference type="HOGENOM" id="CLU_796051_0_0_6"/>
<dbReference type="AlphaFoldDB" id="D3RMD3"/>
<keyword evidence="3" id="KW-1185">Reference proteome</keyword>
<dbReference type="Proteomes" id="UP000001441">
    <property type="component" value="Chromosome"/>
</dbReference>
<evidence type="ECO:0008006" key="4">
    <source>
        <dbReference type="Google" id="ProtNLM"/>
    </source>
</evidence>
<name>D3RMD3_ALLVD</name>
<dbReference type="eggNOG" id="COG3551">
    <property type="taxonomic scope" value="Bacteria"/>
</dbReference>
<organism evidence="2 3">
    <name type="scientific">Allochromatium vinosum (strain ATCC 17899 / DSM 180 / NBRC 103801 / NCIMB 10441 / D)</name>
    <name type="common">Chromatium vinosum</name>
    <dbReference type="NCBI Taxonomy" id="572477"/>
    <lineage>
        <taxon>Bacteria</taxon>
        <taxon>Pseudomonadati</taxon>
        <taxon>Pseudomonadota</taxon>
        <taxon>Gammaproteobacteria</taxon>
        <taxon>Chromatiales</taxon>
        <taxon>Chromatiaceae</taxon>
        <taxon>Allochromatium</taxon>
    </lineage>
</organism>
<keyword evidence="1" id="KW-0175">Coiled coil</keyword>
<evidence type="ECO:0000313" key="3">
    <source>
        <dbReference type="Proteomes" id="UP000001441"/>
    </source>
</evidence>